<protein>
    <submittedName>
        <fullName evidence="1">Uncharacterized protein</fullName>
    </submittedName>
</protein>
<sequence>MKTIHLDCSGANVTEYTYKNITSLPKNNIDSL</sequence>
<comment type="caution">
    <text evidence="1">The sequence shown here is derived from an EMBL/GenBank/DDBJ whole genome shotgun (WGS) entry which is preliminary data.</text>
</comment>
<evidence type="ECO:0000313" key="2">
    <source>
        <dbReference type="Proteomes" id="UP001274896"/>
    </source>
</evidence>
<dbReference type="EMBL" id="JAUCMX010000018">
    <property type="protein sequence ID" value="KAK3517525.1"/>
    <property type="molecule type" value="Genomic_DNA"/>
</dbReference>
<proteinExistence type="predicted"/>
<gene>
    <name evidence="1" type="ORF">QTP70_012611</name>
</gene>
<dbReference type="Proteomes" id="UP001274896">
    <property type="component" value="Unassembled WGS sequence"/>
</dbReference>
<organism evidence="1 2">
    <name type="scientific">Hemibagrus guttatus</name>
    <dbReference type="NCBI Taxonomy" id="175788"/>
    <lineage>
        <taxon>Eukaryota</taxon>
        <taxon>Metazoa</taxon>
        <taxon>Chordata</taxon>
        <taxon>Craniata</taxon>
        <taxon>Vertebrata</taxon>
        <taxon>Euteleostomi</taxon>
        <taxon>Actinopterygii</taxon>
        <taxon>Neopterygii</taxon>
        <taxon>Teleostei</taxon>
        <taxon>Ostariophysi</taxon>
        <taxon>Siluriformes</taxon>
        <taxon>Bagridae</taxon>
        <taxon>Hemibagrus</taxon>
    </lineage>
</organism>
<reference evidence="1" key="1">
    <citation type="submission" date="2023-06" db="EMBL/GenBank/DDBJ databases">
        <title>Male Hemibagrus guttatus genome.</title>
        <authorList>
            <person name="Bian C."/>
        </authorList>
    </citation>
    <scope>NUCLEOTIDE SEQUENCE</scope>
    <source>
        <strain evidence="1">Male_cb2023</strain>
        <tissue evidence="1">Muscle</tissue>
    </source>
</reference>
<accession>A0AAE0QCK0</accession>
<evidence type="ECO:0000313" key="1">
    <source>
        <dbReference type="EMBL" id="KAK3517525.1"/>
    </source>
</evidence>
<name>A0AAE0QCK0_9TELE</name>
<keyword evidence="2" id="KW-1185">Reference proteome</keyword>
<dbReference type="AlphaFoldDB" id="A0AAE0QCK0"/>